<dbReference type="EMBL" id="BART01023946">
    <property type="protein sequence ID" value="GAG98678.1"/>
    <property type="molecule type" value="Genomic_DNA"/>
</dbReference>
<name>X1CRE9_9ZZZZ</name>
<evidence type="ECO:0008006" key="2">
    <source>
        <dbReference type="Google" id="ProtNLM"/>
    </source>
</evidence>
<dbReference type="AlphaFoldDB" id="X1CRE9"/>
<proteinExistence type="predicted"/>
<dbReference type="InterPro" id="IPR036918">
    <property type="entry name" value="Pyrv_Knase_C_sf"/>
</dbReference>
<evidence type="ECO:0000313" key="1">
    <source>
        <dbReference type="EMBL" id="GAG98678.1"/>
    </source>
</evidence>
<comment type="caution">
    <text evidence="1">The sequence shown here is derived from an EMBL/GenBank/DDBJ whole genome shotgun (WGS) entry which is preliminary data.</text>
</comment>
<dbReference type="Gene3D" id="3.40.1380.20">
    <property type="entry name" value="Pyruvate kinase, C-terminal domain"/>
    <property type="match status" value="1"/>
</dbReference>
<sequence length="104" mass="11030">MNTDERLKMEKQGIKVLVSLHGLEAGVTEAFTGSYSPGSIVADTLRCFSQGMKVAVEITIMAAEAGLISTNRDVIAVAGSGEGADTAVVLKPAYAREFKKLKIR</sequence>
<accession>X1CRE9</accession>
<protein>
    <recommendedName>
        <fullName evidence="2">Pyruvate kinase C-terminal domain-containing protein</fullName>
    </recommendedName>
</protein>
<organism evidence="1">
    <name type="scientific">marine sediment metagenome</name>
    <dbReference type="NCBI Taxonomy" id="412755"/>
    <lineage>
        <taxon>unclassified sequences</taxon>
        <taxon>metagenomes</taxon>
        <taxon>ecological metagenomes</taxon>
    </lineage>
</organism>
<gene>
    <name evidence="1" type="ORF">S01H4_43409</name>
</gene>
<reference evidence="1" key="1">
    <citation type="journal article" date="2014" name="Front. Microbiol.">
        <title>High frequency of phylogenetically diverse reductive dehalogenase-homologous genes in deep subseafloor sedimentary metagenomes.</title>
        <authorList>
            <person name="Kawai M."/>
            <person name="Futagami T."/>
            <person name="Toyoda A."/>
            <person name="Takaki Y."/>
            <person name="Nishi S."/>
            <person name="Hori S."/>
            <person name="Arai W."/>
            <person name="Tsubouchi T."/>
            <person name="Morono Y."/>
            <person name="Uchiyama I."/>
            <person name="Ito T."/>
            <person name="Fujiyama A."/>
            <person name="Inagaki F."/>
            <person name="Takami H."/>
        </authorList>
    </citation>
    <scope>NUCLEOTIDE SEQUENCE</scope>
    <source>
        <strain evidence="1">Expedition CK06-06</strain>
    </source>
</reference>
<dbReference type="SUPFAM" id="SSF52935">
    <property type="entry name" value="PK C-terminal domain-like"/>
    <property type="match status" value="1"/>
</dbReference>
<feature type="non-terminal residue" evidence="1">
    <location>
        <position position="104"/>
    </location>
</feature>